<dbReference type="Proteomes" id="UP000664265">
    <property type="component" value="Unassembled WGS sequence"/>
</dbReference>
<dbReference type="InterPro" id="IPR032675">
    <property type="entry name" value="LRR_dom_sf"/>
</dbReference>
<name>A0ABS3M1Y9_9BACT</name>
<dbReference type="SUPFAM" id="SSF52058">
    <property type="entry name" value="L domain-like"/>
    <property type="match status" value="1"/>
</dbReference>
<dbReference type="PANTHER" id="PTHR45661">
    <property type="entry name" value="SURFACE ANTIGEN"/>
    <property type="match status" value="1"/>
</dbReference>
<keyword evidence="1" id="KW-0732">Signal</keyword>
<comment type="caution">
    <text evidence="2">The sequence shown here is derived from an EMBL/GenBank/DDBJ whole genome shotgun (WGS) entry which is preliminary data.</text>
</comment>
<dbReference type="RefSeq" id="WP_107581602.1">
    <property type="nucleotide sequence ID" value="NZ_JAERMS010000001.1"/>
</dbReference>
<accession>A0ABS3M1Y9</accession>
<proteinExistence type="predicted"/>
<dbReference type="PANTHER" id="PTHR45661:SF3">
    <property type="entry name" value="IG-LIKE DOMAIN-CONTAINING PROTEIN"/>
    <property type="match status" value="1"/>
</dbReference>
<evidence type="ECO:0000313" key="2">
    <source>
        <dbReference type="EMBL" id="MBO1362199.1"/>
    </source>
</evidence>
<keyword evidence="3" id="KW-1185">Reference proteome</keyword>
<protein>
    <submittedName>
        <fullName evidence="2">Leucine-rich repeat domain-containing protein</fullName>
    </submittedName>
</protein>
<dbReference type="InterPro" id="IPR053139">
    <property type="entry name" value="Surface_bspA-like"/>
</dbReference>
<reference evidence="2 3" key="1">
    <citation type="submission" date="2021-01" db="EMBL/GenBank/DDBJ databases">
        <title>Prevotella A2931 sp. nov.</title>
        <authorList>
            <person name="Buhl M."/>
            <person name="Oberhettinger P."/>
        </authorList>
    </citation>
    <scope>NUCLEOTIDE SEQUENCE [LARGE SCALE GENOMIC DNA]</scope>
    <source>
        <strain evidence="2 3">A2931</strain>
    </source>
</reference>
<feature type="signal peptide" evidence="1">
    <location>
        <begin position="1"/>
        <end position="19"/>
    </location>
</feature>
<dbReference type="EMBL" id="JAERMS010000001">
    <property type="protein sequence ID" value="MBO1362199.1"/>
    <property type="molecule type" value="Genomic_DNA"/>
</dbReference>
<dbReference type="InterPro" id="IPR026906">
    <property type="entry name" value="LRR_5"/>
</dbReference>
<dbReference type="Pfam" id="PF13306">
    <property type="entry name" value="LRR_5"/>
    <property type="match status" value="2"/>
</dbReference>
<dbReference type="Gene3D" id="3.80.10.10">
    <property type="entry name" value="Ribonuclease Inhibitor"/>
    <property type="match status" value="1"/>
</dbReference>
<organism evidence="2 3">
    <name type="scientific">Prevotella illustrans</name>
    <dbReference type="NCBI Taxonomy" id="2800387"/>
    <lineage>
        <taxon>Bacteria</taxon>
        <taxon>Pseudomonadati</taxon>
        <taxon>Bacteroidota</taxon>
        <taxon>Bacteroidia</taxon>
        <taxon>Bacteroidales</taxon>
        <taxon>Prevotellaceae</taxon>
        <taxon>Prevotella</taxon>
    </lineage>
</organism>
<feature type="chain" id="PRO_5045604244" evidence="1">
    <location>
        <begin position="20"/>
        <end position="654"/>
    </location>
</feature>
<gene>
    <name evidence="2" type="ORF">JHU38_00120</name>
</gene>
<evidence type="ECO:0000313" key="3">
    <source>
        <dbReference type="Proteomes" id="UP000664265"/>
    </source>
</evidence>
<sequence>MKRLLLFMSCLLTVGLANAKLTVAKESDGTVVFTLEASGDIANEFTPVSGEWAKYTPSSLVQPCLNTLKLKVVTKGGVTMTSDDLKRICGMADEENNFPQLQTLDLENAAIANDNELTNLKFMDHLKTVTFPRTTTTIPAYCLANGSCQIENVVIPNNSGRSVTIGAQAFGSALKTVKLGEVDPNGNSEIRQHAFMGCTALTSVDFYFGWKTIGQQAFFDCSALKYVTLPEGLETIKNGAFSGCAIEAIHLPNTLKKIEATAFRCHYLQSITIPASVEEIESQAFQENYALKDVYVLGENTKAGTQAFDENAVSNFQYSNPTHITPVTRDCYKRGDGKSFLALLHFPESARSKYVNPSSSGLGGDTENVAAEDGNIWPTKENGKYTVTTGDYAGWKNFAITTKIKDDETWVDETRVDDVWYSMCLPFDLTEAQLKSAYGSTVEVVEFSGATITSKGGTNYLTLAFKTPVTETKAHHPYMIRPALHAGSATGMKVTIIGVNKQPENESSLENVTLTTTDGISYKFIGNYAQGKAMPANSYFYYNGKGATNGSFDSGFYKRTKEGGTWGKYTALVLASATDGVKAKAFTNFFTSSIDHETTGINNITSEGAGTKRLGGKMADKVINLNGQVMRNGSSLEGLPKGIYIVNGKKFVVR</sequence>
<evidence type="ECO:0000256" key="1">
    <source>
        <dbReference type="SAM" id="SignalP"/>
    </source>
</evidence>